<gene>
    <name evidence="5" type="ORF">CDCA_CDCA01G0333</name>
</gene>
<reference evidence="5 6" key="1">
    <citation type="submission" date="2022-07" db="EMBL/GenBank/DDBJ databases">
        <title>Genome-wide signatures of adaptation to extreme environments.</title>
        <authorList>
            <person name="Cho C.H."/>
            <person name="Yoon H.S."/>
        </authorList>
    </citation>
    <scope>NUCLEOTIDE SEQUENCE [LARGE SCALE GENOMIC DNA]</scope>
    <source>
        <strain evidence="5 6">DBV 063 E5</strain>
    </source>
</reference>
<evidence type="ECO:0000256" key="1">
    <source>
        <dbReference type="ARBA" id="ARBA00022737"/>
    </source>
</evidence>
<dbReference type="InterPro" id="IPR000408">
    <property type="entry name" value="Reg_chr_condens"/>
</dbReference>
<evidence type="ECO:0000256" key="3">
    <source>
        <dbReference type="SAM" id="MobiDB-lite"/>
    </source>
</evidence>
<dbReference type="Proteomes" id="UP001301350">
    <property type="component" value="Unassembled WGS sequence"/>
</dbReference>
<dbReference type="PROSITE" id="PS50012">
    <property type="entry name" value="RCC1_3"/>
    <property type="match status" value="4"/>
</dbReference>
<organism evidence="5 6">
    <name type="scientific">Cyanidium caldarium</name>
    <name type="common">Red alga</name>
    <dbReference type="NCBI Taxonomy" id="2771"/>
    <lineage>
        <taxon>Eukaryota</taxon>
        <taxon>Rhodophyta</taxon>
        <taxon>Bangiophyceae</taxon>
        <taxon>Cyanidiales</taxon>
        <taxon>Cyanidiaceae</taxon>
        <taxon>Cyanidium</taxon>
    </lineage>
</organism>
<dbReference type="Gene3D" id="2.130.10.30">
    <property type="entry name" value="Regulator of chromosome condensation 1/beta-lactamase-inhibitor protein II"/>
    <property type="match status" value="2"/>
</dbReference>
<feature type="repeat" description="RCC1" evidence="2">
    <location>
        <begin position="92"/>
        <end position="144"/>
    </location>
</feature>
<feature type="repeat" description="RCC1" evidence="2">
    <location>
        <begin position="285"/>
        <end position="341"/>
    </location>
</feature>
<feature type="domain" description="RCC1-like" evidence="4">
    <location>
        <begin position="124"/>
        <end position="455"/>
    </location>
</feature>
<dbReference type="InterPro" id="IPR028641">
    <property type="entry name" value="RCC2"/>
</dbReference>
<dbReference type="PANTHER" id="PTHR46207">
    <property type="entry name" value="PROTEIN RCC2"/>
    <property type="match status" value="1"/>
</dbReference>
<dbReference type="GO" id="GO:0016020">
    <property type="term" value="C:membrane"/>
    <property type="evidence" value="ECO:0007669"/>
    <property type="project" value="TreeGrafter"/>
</dbReference>
<sequence>MTASQTTTPAQPALLFCGSNKWDTHGRDRKDAIPYGTEVLAPHRLVGGRTLGVARSGASGRDGAGGLATLSAVVKVRSGPVAGHAVLVLSDGRALALGRNTYGELGAGTRRRFAPVFLPVALPRGAMCVDVACGKTHTLFLTRDGEVYAAGANDCGQLGLGKDGGRPSVLPATATPVRLSHLADEMQVRVQQVACGENFSMLLSEEGDLYTFGTHRDGVLGHGTNGEVIEMRKVAVDFEPTPRRIVRLIGSDGSLIEQDAADAERVRFVQVVCGQRHAAALDSTGRVWTWGFGGYGRLGHRVPKDEWRPRSIEIFERFRSDRRRCTKLYAGAACCYALTELGALYFWGTTSRTSEATTTPQMVYDLHGWRTRSVSVGLSSTMVACEERATVAWGPAPAHGEMGFGDTVSGRNFGGHVGISKSSTHPRIVEPLQGVQVTEVAMGAFFTLLWVSAEDAAASEGDGAAVSALPELCWDADADIGSEPTNEAVIESGVPEVERPTKRGRKKKAAAGNAEKSGSKSRQPLNTALKPAAVRSRPAKKGRAA</sequence>
<dbReference type="AlphaFoldDB" id="A0AAV9IQK2"/>
<dbReference type="InterPro" id="IPR058923">
    <property type="entry name" value="RCC1-like_dom"/>
</dbReference>
<dbReference type="SUPFAM" id="SSF50985">
    <property type="entry name" value="RCC1/BLIP-II"/>
    <property type="match status" value="1"/>
</dbReference>
<feature type="repeat" description="RCC1" evidence="2">
    <location>
        <begin position="207"/>
        <end position="284"/>
    </location>
</feature>
<comment type="caution">
    <text evidence="5">The sequence shown here is derived from an EMBL/GenBank/DDBJ whole genome shotgun (WGS) entry which is preliminary data.</text>
</comment>
<dbReference type="InterPro" id="IPR009091">
    <property type="entry name" value="RCC1/BLIP-II"/>
</dbReference>
<dbReference type="PANTHER" id="PTHR46207:SF1">
    <property type="entry name" value="PROTEIN RCC2"/>
    <property type="match status" value="1"/>
</dbReference>
<dbReference type="PRINTS" id="PR00633">
    <property type="entry name" value="RCCNDNSATION"/>
</dbReference>
<evidence type="ECO:0000259" key="4">
    <source>
        <dbReference type="Pfam" id="PF25390"/>
    </source>
</evidence>
<evidence type="ECO:0000313" key="6">
    <source>
        <dbReference type="Proteomes" id="UP001301350"/>
    </source>
</evidence>
<dbReference type="EMBL" id="JANCYW010000001">
    <property type="protein sequence ID" value="KAK4534308.1"/>
    <property type="molecule type" value="Genomic_DNA"/>
</dbReference>
<feature type="region of interest" description="Disordered" evidence="3">
    <location>
        <begin position="483"/>
        <end position="545"/>
    </location>
</feature>
<feature type="repeat" description="RCC1" evidence="2">
    <location>
        <begin position="145"/>
        <end position="206"/>
    </location>
</feature>
<proteinExistence type="predicted"/>
<keyword evidence="1" id="KW-0677">Repeat</keyword>
<evidence type="ECO:0000256" key="2">
    <source>
        <dbReference type="PROSITE-ProRule" id="PRU00235"/>
    </source>
</evidence>
<protein>
    <recommendedName>
        <fullName evidence="4">RCC1-like domain-containing protein</fullName>
    </recommendedName>
</protein>
<dbReference type="GO" id="GO:0031267">
    <property type="term" value="F:small GTPase binding"/>
    <property type="evidence" value="ECO:0007669"/>
    <property type="project" value="TreeGrafter"/>
</dbReference>
<dbReference type="Pfam" id="PF25390">
    <property type="entry name" value="WD40_RLD"/>
    <property type="match status" value="1"/>
</dbReference>
<name>A0AAV9IQK2_CYACA</name>
<keyword evidence="6" id="KW-1185">Reference proteome</keyword>
<accession>A0AAV9IQK2</accession>
<evidence type="ECO:0000313" key="5">
    <source>
        <dbReference type="EMBL" id="KAK4534308.1"/>
    </source>
</evidence>